<reference evidence="1" key="1">
    <citation type="journal article" date="2015" name="Nature">
        <title>Complex archaea that bridge the gap between prokaryotes and eukaryotes.</title>
        <authorList>
            <person name="Spang A."/>
            <person name="Saw J.H."/>
            <person name="Jorgensen S.L."/>
            <person name="Zaremba-Niedzwiedzka K."/>
            <person name="Martijn J."/>
            <person name="Lind A.E."/>
            <person name="van Eijk R."/>
            <person name="Schleper C."/>
            <person name="Guy L."/>
            <person name="Ettema T.J."/>
        </authorList>
    </citation>
    <scope>NUCLEOTIDE SEQUENCE</scope>
</reference>
<evidence type="ECO:0008006" key="2">
    <source>
        <dbReference type="Google" id="ProtNLM"/>
    </source>
</evidence>
<comment type="caution">
    <text evidence="1">The sequence shown here is derived from an EMBL/GenBank/DDBJ whole genome shotgun (WGS) entry which is preliminary data.</text>
</comment>
<evidence type="ECO:0000313" key="1">
    <source>
        <dbReference type="EMBL" id="KKL27531.1"/>
    </source>
</evidence>
<dbReference type="SUPFAM" id="SSF53448">
    <property type="entry name" value="Nucleotide-diphospho-sugar transferases"/>
    <property type="match status" value="1"/>
</dbReference>
<gene>
    <name evidence="1" type="ORF">LCGC14_2384200</name>
</gene>
<dbReference type="EMBL" id="LAZR01035429">
    <property type="protein sequence ID" value="KKL27531.1"/>
    <property type="molecule type" value="Genomic_DNA"/>
</dbReference>
<accession>A0A0F9ECE1</accession>
<dbReference type="AlphaFoldDB" id="A0A0F9ECE1"/>
<name>A0A0F9ECE1_9ZZZZ</name>
<organism evidence="1">
    <name type="scientific">marine sediment metagenome</name>
    <dbReference type="NCBI Taxonomy" id="412755"/>
    <lineage>
        <taxon>unclassified sequences</taxon>
        <taxon>metagenomes</taxon>
        <taxon>ecological metagenomes</taxon>
    </lineage>
</organism>
<proteinExistence type="predicted"/>
<protein>
    <recommendedName>
        <fullName evidence="2">Nucleotide-diphospho-sugar transferase domain-containing protein</fullName>
    </recommendedName>
</protein>
<dbReference type="InterPro" id="IPR029044">
    <property type="entry name" value="Nucleotide-diphossugar_trans"/>
</dbReference>
<sequence length="165" mass="18914">MNLSQELQVIIVMKTGGDFAPSHVDRLISQIKTYLTVPHEIFCLTDIPGEYVPGITVLPLLDNLPGWWSKIEVFRTFTNALYFDLDTTILGNIDFLAPSPSSFVALQTKHSGTGSGIMRWKGDFSALYKYFKGSPSYIMQHYSWDQRYIYYWLISNNLSITHFQT</sequence>
<feature type="non-terminal residue" evidence="1">
    <location>
        <position position="165"/>
    </location>
</feature>